<proteinExistence type="predicted"/>
<feature type="transmembrane region" description="Helical" evidence="1">
    <location>
        <begin position="51"/>
        <end position="72"/>
    </location>
</feature>
<reference evidence="3 5" key="1">
    <citation type="submission" date="2015-09" db="EMBL/GenBank/DDBJ databases">
        <authorList>
            <consortium name="Swine Surveillance"/>
        </authorList>
    </citation>
    <scope>NUCLEOTIDE SEQUENCE [LARGE SCALE GENOMIC DNA]</scope>
    <source>
        <strain evidence="3 5">5120</strain>
    </source>
</reference>
<evidence type="ECO:0000256" key="1">
    <source>
        <dbReference type="SAM" id="Phobius"/>
    </source>
</evidence>
<dbReference type="EMBL" id="CYSC01000015">
    <property type="protein sequence ID" value="CUH70834.1"/>
    <property type="molecule type" value="Genomic_DNA"/>
</dbReference>
<evidence type="ECO:0000313" key="3">
    <source>
        <dbReference type="EMBL" id="CUH70834.1"/>
    </source>
</evidence>
<evidence type="ECO:0000313" key="5">
    <source>
        <dbReference type="Proteomes" id="UP000051887"/>
    </source>
</evidence>
<protein>
    <submittedName>
        <fullName evidence="3">Uncharacterized protein</fullName>
    </submittedName>
</protein>
<name>A0A0P1FJ09_9RHOB</name>
<sequence>MSDAFNEFDDRLRRIDKNRARLKNGYVTVVDRDGLIVVRPKRRRASFPWRGLVFLICGFLGFKALLMASMGFGNYQDRVAKLHEGGLVEVAGGYLMQPDPVSEYLAIQMRPYLK</sequence>
<dbReference type="RefSeq" id="WP_058242170.1">
    <property type="nucleotide sequence ID" value="NZ_CYSB01000030.1"/>
</dbReference>
<evidence type="ECO:0000313" key="4">
    <source>
        <dbReference type="Proteomes" id="UP000051086"/>
    </source>
</evidence>
<gene>
    <name evidence="2" type="ORF">TL5118_02427</name>
    <name evidence="3" type="ORF">TL5120_00614</name>
</gene>
<dbReference type="Proteomes" id="UP000051086">
    <property type="component" value="Unassembled WGS sequence"/>
</dbReference>
<keyword evidence="4" id="KW-1185">Reference proteome</keyword>
<dbReference type="OrthoDB" id="7866534at2"/>
<dbReference type="Proteomes" id="UP000051887">
    <property type="component" value="Unassembled WGS sequence"/>
</dbReference>
<dbReference type="CDD" id="cd18774">
    <property type="entry name" value="PDC2_HK_sensor"/>
    <property type="match status" value="1"/>
</dbReference>
<organism evidence="3 5">
    <name type="scientific">Thalassovita autumnalis</name>
    <dbReference type="NCBI Taxonomy" id="2072972"/>
    <lineage>
        <taxon>Bacteria</taxon>
        <taxon>Pseudomonadati</taxon>
        <taxon>Pseudomonadota</taxon>
        <taxon>Alphaproteobacteria</taxon>
        <taxon>Rhodobacterales</taxon>
        <taxon>Roseobacteraceae</taxon>
        <taxon>Thalassovita</taxon>
    </lineage>
</organism>
<reference evidence="2 4" key="2">
    <citation type="submission" date="2015-09" db="EMBL/GenBank/DDBJ databases">
        <authorList>
            <person name="Rodrigo-Torres L."/>
            <person name="Arahal D.R."/>
        </authorList>
    </citation>
    <scope>NUCLEOTIDE SEQUENCE [LARGE SCALE GENOMIC DNA]</scope>
    <source>
        <strain evidence="2 4">CECT 5118</strain>
    </source>
</reference>
<evidence type="ECO:0000313" key="2">
    <source>
        <dbReference type="EMBL" id="CUH67984.1"/>
    </source>
</evidence>
<accession>A0A0P1FJ09</accession>
<dbReference type="AlphaFoldDB" id="A0A0P1FJ09"/>
<keyword evidence="1" id="KW-0812">Transmembrane</keyword>
<dbReference type="EMBL" id="CYSB01000030">
    <property type="protein sequence ID" value="CUH67984.1"/>
    <property type="molecule type" value="Genomic_DNA"/>
</dbReference>
<keyword evidence="1" id="KW-1133">Transmembrane helix</keyword>
<keyword evidence="1" id="KW-0472">Membrane</keyword>